<dbReference type="Proteomes" id="UP000689195">
    <property type="component" value="Unassembled WGS sequence"/>
</dbReference>
<gene>
    <name evidence="1" type="ORF">PPENT_87.1.T0170385</name>
</gene>
<comment type="caution">
    <text evidence="1">The sequence shown here is derived from an EMBL/GenBank/DDBJ whole genome shotgun (WGS) entry which is preliminary data.</text>
</comment>
<sequence length="60" mass="7001">MFSLLFINNIDDVIILSIDQNSFSKLISLIKVNFKQINLVNQYLITSYLCNNEQNICFQV</sequence>
<accession>A0A8S1T3B7</accession>
<dbReference type="EMBL" id="CAJJDO010000017">
    <property type="protein sequence ID" value="CAD8148241.1"/>
    <property type="molecule type" value="Genomic_DNA"/>
</dbReference>
<dbReference type="AlphaFoldDB" id="A0A8S1T3B7"/>
<evidence type="ECO:0000313" key="1">
    <source>
        <dbReference type="EMBL" id="CAD8148241.1"/>
    </source>
</evidence>
<protein>
    <submittedName>
        <fullName evidence="1">Uncharacterized protein</fullName>
    </submittedName>
</protein>
<evidence type="ECO:0000313" key="2">
    <source>
        <dbReference type="Proteomes" id="UP000689195"/>
    </source>
</evidence>
<proteinExistence type="predicted"/>
<organism evidence="1 2">
    <name type="scientific">Paramecium pentaurelia</name>
    <dbReference type="NCBI Taxonomy" id="43138"/>
    <lineage>
        <taxon>Eukaryota</taxon>
        <taxon>Sar</taxon>
        <taxon>Alveolata</taxon>
        <taxon>Ciliophora</taxon>
        <taxon>Intramacronucleata</taxon>
        <taxon>Oligohymenophorea</taxon>
        <taxon>Peniculida</taxon>
        <taxon>Parameciidae</taxon>
        <taxon>Paramecium</taxon>
    </lineage>
</organism>
<reference evidence="1" key="1">
    <citation type="submission" date="2021-01" db="EMBL/GenBank/DDBJ databases">
        <authorList>
            <consortium name="Genoscope - CEA"/>
            <person name="William W."/>
        </authorList>
    </citation>
    <scope>NUCLEOTIDE SEQUENCE</scope>
</reference>
<name>A0A8S1T3B7_9CILI</name>
<keyword evidence="2" id="KW-1185">Reference proteome</keyword>